<reference evidence="3 4" key="1">
    <citation type="submission" date="2020-08" db="EMBL/GenBank/DDBJ databases">
        <title>Sequencing the genomes of 1000 actinobacteria strains.</title>
        <authorList>
            <person name="Klenk H.-P."/>
        </authorList>
    </citation>
    <scope>NUCLEOTIDE SEQUENCE [LARGE SCALE GENOMIC DNA]</scope>
    <source>
        <strain evidence="3 4">DSM 44551</strain>
    </source>
</reference>
<dbReference type="EMBL" id="JACHDB010000002">
    <property type="protein sequence ID" value="MBB5435408.1"/>
    <property type="molecule type" value="Genomic_DNA"/>
</dbReference>
<evidence type="ECO:0000256" key="1">
    <source>
        <dbReference type="ARBA" id="ARBA00009580"/>
    </source>
</evidence>
<dbReference type="Gene3D" id="3.90.190.10">
    <property type="entry name" value="Protein tyrosine phosphatase superfamily"/>
    <property type="match status" value="1"/>
</dbReference>
<dbReference type="InterPro" id="IPR000387">
    <property type="entry name" value="Tyr_Pase_dom"/>
</dbReference>
<dbReference type="PANTHER" id="PTHR31126:SF1">
    <property type="entry name" value="TYROSINE SPECIFIC PROTEIN PHOSPHATASES DOMAIN-CONTAINING PROTEIN"/>
    <property type="match status" value="1"/>
</dbReference>
<gene>
    <name evidence="3" type="ORF">HDA36_005556</name>
</gene>
<protein>
    <submittedName>
        <fullName evidence="3">Protein-tyrosine phosphatase</fullName>
        <ecNumber evidence="3">3.1.3.48</ecNumber>
    </submittedName>
</protein>
<comment type="similarity">
    <text evidence="1">Belongs to the protein-tyrosine phosphatase family.</text>
</comment>
<dbReference type="SUPFAM" id="SSF52799">
    <property type="entry name" value="(Phosphotyrosine protein) phosphatases II"/>
    <property type="match status" value="1"/>
</dbReference>
<keyword evidence="4" id="KW-1185">Reference proteome</keyword>
<evidence type="ECO:0000313" key="3">
    <source>
        <dbReference type="EMBL" id="MBB5435408.1"/>
    </source>
</evidence>
<dbReference type="InterPro" id="IPR029021">
    <property type="entry name" value="Prot-tyrosine_phosphatase-like"/>
</dbReference>
<dbReference type="InterPro" id="IPR016130">
    <property type="entry name" value="Tyr_Pase_AS"/>
</dbReference>
<sequence>MTNDSAMLRTLPNFRDIGGYRTGSGARVRTGLVYRADSLSRIDDGDFTVLAERGLRQVLDLRTVHERSAEPDRVPEGAEYAVLDVQGDHTTGGDLNSLFGDPRAAAAALGGGGAEAFMHEVNRALVTTDDAHAGYRELVERTAAGPTAVVFHCTAGKDRTGWAAALLLTLLGVSRDTVFEDYLASNARMDRLRGMVRRQAERGGIDPALMEPIVQVRRSYLETAFTELERVYGSFDGYVADGLKLTPRTVDRLRDRLLEG</sequence>
<dbReference type="PANTHER" id="PTHR31126">
    <property type="entry name" value="TYROSINE-PROTEIN PHOSPHATASE"/>
    <property type="match status" value="1"/>
</dbReference>
<organism evidence="3 4">
    <name type="scientific">Nocardiopsis composta</name>
    <dbReference type="NCBI Taxonomy" id="157465"/>
    <lineage>
        <taxon>Bacteria</taxon>
        <taxon>Bacillati</taxon>
        <taxon>Actinomycetota</taxon>
        <taxon>Actinomycetes</taxon>
        <taxon>Streptosporangiales</taxon>
        <taxon>Nocardiopsidaceae</taxon>
        <taxon>Nocardiopsis</taxon>
    </lineage>
</organism>
<keyword evidence="3" id="KW-0378">Hydrolase</keyword>
<dbReference type="GO" id="GO:0004725">
    <property type="term" value="F:protein tyrosine phosphatase activity"/>
    <property type="evidence" value="ECO:0007669"/>
    <property type="project" value="UniProtKB-EC"/>
</dbReference>
<dbReference type="PROSITE" id="PS00383">
    <property type="entry name" value="TYR_PHOSPHATASE_1"/>
    <property type="match status" value="1"/>
</dbReference>
<feature type="domain" description="Tyrosine specific protein phosphatases" evidence="2">
    <location>
        <begin position="133"/>
        <end position="193"/>
    </location>
</feature>
<dbReference type="Proteomes" id="UP000572635">
    <property type="component" value="Unassembled WGS sequence"/>
</dbReference>
<proteinExistence type="inferred from homology"/>
<dbReference type="AlphaFoldDB" id="A0A7W8QT19"/>
<accession>A0A7W8QT19</accession>
<evidence type="ECO:0000259" key="2">
    <source>
        <dbReference type="PROSITE" id="PS50056"/>
    </source>
</evidence>
<dbReference type="EC" id="3.1.3.48" evidence="3"/>
<evidence type="ECO:0000313" key="4">
    <source>
        <dbReference type="Proteomes" id="UP000572635"/>
    </source>
</evidence>
<name>A0A7W8QT19_9ACTN</name>
<dbReference type="RefSeq" id="WP_312893899.1">
    <property type="nucleotide sequence ID" value="NZ_BAAAJD010000047.1"/>
</dbReference>
<dbReference type="InterPro" id="IPR026893">
    <property type="entry name" value="Tyr/Ser_Pase_IphP-type"/>
</dbReference>
<dbReference type="PROSITE" id="PS50056">
    <property type="entry name" value="TYR_PHOSPHATASE_2"/>
    <property type="match status" value="1"/>
</dbReference>
<dbReference type="Pfam" id="PF13350">
    <property type="entry name" value="Y_phosphatase3"/>
    <property type="match status" value="1"/>
</dbReference>
<comment type="caution">
    <text evidence="3">The sequence shown here is derived from an EMBL/GenBank/DDBJ whole genome shotgun (WGS) entry which is preliminary data.</text>
</comment>